<dbReference type="PANTHER" id="PTHR32015">
    <property type="entry name" value="FASTING INDUCED LIPASE"/>
    <property type="match status" value="1"/>
</dbReference>
<dbReference type="PANTHER" id="PTHR32015:SF1">
    <property type="entry name" value="LIPASE"/>
    <property type="match status" value="1"/>
</dbReference>
<reference evidence="2 3" key="1">
    <citation type="submission" date="2020-06" db="EMBL/GenBank/DDBJ databases">
        <title>Actinokineospora xiongansis sp. nov., isolated from soil of Baiyangdian.</title>
        <authorList>
            <person name="Zhang X."/>
        </authorList>
    </citation>
    <scope>NUCLEOTIDE SEQUENCE [LARGE SCALE GENOMIC DNA]</scope>
    <source>
        <strain evidence="2 3">HBU206404</strain>
    </source>
</reference>
<sequence length="300" mass="31515">MRSRSTRVSLIAAAVALVAGAGIATIGPASAADAPTNFQSAYEYSVANPNATPPGANNFGCPLSFLHPRPVVLVHGTFENMYDNWGTMSPALQAAGFCVFALNYGSVDPTRTINGTGDIATSAKELSAFIDQVLAKTGASKVDIVGHSQGGMMPRYYIKNLGGASKVNKLVGLAPSNHGTTVAGLSNLLTSIPLAKSFIDTQCPACSQQFAGSEFLTQLNAGGETDPAVKYTVIQTRYDEVVTPYTSAWLAPASNVKNKLVQDMCPVDPVEHIGIAWDPLVIQQTMHELDSRLPAVVACL</sequence>
<evidence type="ECO:0000256" key="1">
    <source>
        <dbReference type="SAM" id="SignalP"/>
    </source>
</evidence>
<gene>
    <name evidence="2" type="ORF">GPZ80_22575</name>
</gene>
<evidence type="ECO:0000313" key="3">
    <source>
        <dbReference type="Proteomes" id="UP000734823"/>
    </source>
</evidence>
<keyword evidence="3" id="KW-1185">Reference proteome</keyword>
<proteinExistence type="predicted"/>
<dbReference type="InterPro" id="IPR029058">
    <property type="entry name" value="AB_hydrolase_fold"/>
</dbReference>
<dbReference type="RefSeq" id="WP_187222990.1">
    <property type="nucleotide sequence ID" value="NZ_JABVED010000013.1"/>
</dbReference>
<dbReference type="EMBL" id="JABVED010000013">
    <property type="protein sequence ID" value="MBC6449951.1"/>
    <property type="molecule type" value="Genomic_DNA"/>
</dbReference>
<dbReference type="InterPro" id="IPR002918">
    <property type="entry name" value="Lipase_EstA/Esterase_EstB"/>
</dbReference>
<protein>
    <submittedName>
        <fullName evidence="2">Alpha/beta fold hydrolase</fullName>
    </submittedName>
</protein>
<dbReference type="Pfam" id="PF01674">
    <property type="entry name" value="Lipase_2"/>
    <property type="match status" value="1"/>
</dbReference>
<dbReference type="SUPFAM" id="SSF53474">
    <property type="entry name" value="alpha/beta-Hydrolases"/>
    <property type="match status" value="1"/>
</dbReference>
<dbReference type="GO" id="GO:0016787">
    <property type="term" value="F:hydrolase activity"/>
    <property type="evidence" value="ECO:0007669"/>
    <property type="project" value="UniProtKB-KW"/>
</dbReference>
<dbReference type="Proteomes" id="UP000734823">
    <property type="component" value="Unassembled WGS sequence"/>
</dbReference>
<comment type="caution">
    <text evidence="2">The sequence shown here is derived from an EMBL/GenBank/DDBJ whole genome shotgun (WGS) entry which is preliminary data.</text>
</comment>
<feature type="chain" id="PRO_5045404641" evidence="1">
    <location>
        <begin position="32"/>
        <end position="300"/>
    </location>
</feature>
<keyword evidence="2" id="KW-0378">Hydrolase</keyword>
<feature type="signal peptide" evidence="1">
    <location>
        <begin position="1"/>
        <end position="31"/>
    </location>
</feature>
<organism evidence="2 3">
    <name type="scientific">Actinokineospora xionganensis</name>
    <dbReference type="NCBI Taxonomy" id="2684470"/>
    <lineage>
        <taxon>Bacteria</taxon>
        <taxon>Bacillati</taxon>
        <taxon>Actinomycetota</taxon>
        <taxon>Actinomycetes</taxon>
        <taxon>Pseudonocardiales</taxon>
        <taxon>Pseudonocardiaceae</taxon>
        <taxon>Actinokineospora</taxon>
    </lineage>
</organism>
<evidence type="ECO:0000313" key="2">
    <source>
        <dbReference type="EMBL" id="MBC6449951.1"/>
    </source>
</evidence>
<name>A0ABR7LB82_9PSEU</name>
<dbReference type="Gene3D" id="3.40.50.1820">
    <property type="entry name" value="alpha/beta hydrolase"/>
    <property type="match status" value="1"/>
</dbReference>
<accession>A0ABR7LB82</accession>
<keyword evidence="1" id="KW-0732">Signal</keyword>